<dbReference type="AlphaFoldDB" id="A0A6B9FHP0"/>
<dbReference type="InterPro" id="IPR028939">
    <property type="entry name" value="P5C_Rdtase_cat_N"/>
</dbReference>
<dbReference type="EMBL" id="CP043538">
    <property type="protein sequence ID" value="QGY01887.1"/>
    <property type="molecule type" value="Genomic_DNA"/>
</dbReference>
<dbReference type="Pfam" id="PF03807">
    <property type="entry name" value="F420_oxidored"/>
    <property type="match status" value="1"/>
</dbReference>
<dbReference type="SUPFAM" id="SSF51735">
    <property type="entry name" value="NAD(P)-binding Rossmann-fold domains"/>
    <property type="match status" value="1"/>
</dbReference>
<reference evidence="3 4" key="2">
    <citation type="journal article" date="2013" name="Genome Announc.">
        <title>Draft Genome Sequence of Methylobacterium mesophilicum Strain SR1.6/6, Isolated from Citrus sinensis.</title>
        <authorList>
            <person name="Marinho Almeida D."/>
            <person name="Dini-Andreote F."/>
            <person name="Camargo Neves A.A."/>
            <person name="Juca Ramos R.T."/>
            <person name="Andreote F.D."/>
            <person name="Carneiro A.R."/>
            <person name="Oliveira de Souza Lima A."/>
            <person name="Caracciolo Gomes de Sa P.H."/>
            <person name="Ribeiro Barbosa M.S."/>
            <person name="Araujo W.L."/>
            <person name="Silva A."/>
        </authorList>
    </citation>
    <scope>NUCLEOTIDE SEQUENCE [LARGE SCALE GENOMIC DNA]</scope>
    <source>
        <strain evidence="3 4">SR1.6/6</strain>
    </source>
</reference>
<sequence length="211" mass="22190">MRIGIVGSGRIGGLIGTLWSRAGHEVLFSSRNPRNLVGLVEQAGGSARAGTPEQAIAFGDAVLLSVPFGALPEYGRTMSGAFGGKVVLDTSNPYPNRDGPMAEEVTRSGRGTGPYLREWFSGVRIVRAFNTVWDRTLEREAHRAAPRVGIPLASDDAEALRTAAALVTDAGFDPVVVGPLDRSREFDMGAPVYDTGMSGPEVRAALGLPAA</sequence>
<dbReference type="OrthoDB" id="7557417at2"/>
<dbReference type="GO" id="GO:0016491">
    <property type="term" value="F:oxidoreductase activity"/>
    <property type="evidence" value="ECO:0007669"/>
    <property type="project" value="UniProtKB-KW"/>
</dbReference>
<reference evidence="3 4" key="1">
    <citation type="journal article" date="2012" name="Genet. Mol. Biol.">
        <title>Analysis of 16S rRNA and mxaF genes revealing insights into Methylobacterium niche-specific plant association.</title>
        <authorList>
            <person name="Dourado M.N."/>
            <person name="Andreote F.D."/>
            <person name="Dini-Andreote F."/>
            <person name="Conti R."/>
            <person name="Araujo J.M."/>
            <person name="Araujo W.L."/>
        </authorList>
    </citation>
    <scope>NUCLEOTIDE SEQUENCE [LARGE SCALE GENOMIC DNA]</scope>
    <source>
        <strain evidence="3 4">SR1.6/6</strain>
    </source>
</reference>
<dbReference type="Gene3D" id="3.40.50.720">
    <property type="entry name" value="NAD(P)-binding Rossmann-like Domain"/>
    <property type="match status" value="1"/>
</dbReference>
<evidence type="ECO:0000259" key="2">
    <source>
        <dbReference type="Pfam" id="PF03807"/>
    </source>
</evidence>
<proteinExistence type="predicted"/>
<evidence type="ECO:0000313" key="3">
    <source>
        <dbReference type="EMBL" id="QGY01887.1"/>
    </source>
</evidence>
<organism evidence="3 4">
    <name type="scientific">Methylobacterium mesophilicum SR1.6/6</name>
    <dbReference type="NCBI Taxonomy" id="908290"/>
    <lineage>
        <taxon>Bacteria</taxon>
        <taxon>Pseudomonadati</taxon>
        <taxon>Pseudomonadota</taxon>
        <taxon>Alphaproteobacteria</taxon>
        <taxon>Hyphomicrobiales</taxon>
        <taxon>Methylobacteriaceae</taxon>
        <taxon>Methylobacterium</taxon>
    </lineage>
</organism>
<dbReference type="RefSeq" id="WP_010685659.1">
    <property type="nucleotide sequence ID" value="NZ_CP043538.1"/>
</dbReference>
<evidence type="ECO:0000313" key="4">
    <source>
        <dbReference type="Proteomes" id="UP000012488"/>
    </source>
</evidence>
<dbReference type="PANTHER" id="PTHR14239">
    <property type="entry name" value="DUDULIN-RELATED"/>
    <property type="match status" value="1"/>
</dbReference>
<evidence type="ECO:0000256" key="1">
    <source>
        <dbReference type="ARBA" id="ARBA00023002"/>
    </source>
</evidence>
<dbReference type="PANTHER" id="PTHR14239:SF10">
    <property type="entry name" value="REDUCTASE"/>
    <property type="match status" value="1"/>
</dbReference>
<protein>
    <submittedName>
        <fullName evidence="3">NADPH-dependent F420 reductase</fullName>
    </submittedName>
</protein>
<name>A0A6B9FHP0_9HYPH</name>
<dbReference type="Proteomes" id="UP000012488">
    <property type="component" value="Chromosome"/>
</dbReference>
<keyword evidence="1" id="KW-0560">Oxidoreductase</keyword>
<dbReference type="InterPro" id="IPR036291">
    <property type="entry name" value="NAD(P)-bd_dom_sf"/>
</dbReference>
<dbReference type="InterPro" id="IPR051267">
    <property type="entry name" value="STEAP_metalloreductase"/>
</dbReference>
<accession>A0A6B9FHP0</accession>
<gene>
    <name evidence="3" type="ORF">MMSR116_08345</name>
</gene>
<dbReference type="KEGG" id="mmes:MMSR116_08345"/>
<feature type="domain" description="Pyrroline-5-carboxylate reductase catalytic N-terminal" evidence="2">
    <location>
        <begin position="2"/>
        <end position="93"/>
    </location>
</feature>